<accession>A0A1V2I164</accession>
<organism evidence="1 2">
    <name type="scientific">Pseudofrankia asymbiotica</name>
    <dbReference type="NCBI Taxonomy" id="1834516"/>
    <lineage>
        <taxon>Bacteria</taxon>
        <taxon>Bacillati</taxon>
        <taxon>Actinomycetota</taxon>
        <taxon>Actinomycetes</taxon>
        <taxon>Frankiales</taxon>
        <taxon>Frankiaceae</taxon>
        <taxon>Pseudofrankia</taxon>
    </lineage>
</organism>
<dbReference type="SUPFAM" id="SSF55961">
    <property type="entry name" value="Bet v1-like"/>
    <property type="match status" value="1"/>
</dbReference>
<evidence type="ECO:0000313" key="1">
    <source>
        <dbReference type="EMBL" id="ONH21965.1"/>
    </source>
</evidence>
<name>A0A1V2I164_9ACTN</name>
<proteinExistence type="predicted"/>
<sequence>MRSTATQVGFHRRCPRYIAPAAGGDGVTVTPGGDGVTVTLSLRQSGPLAPIVGLFMSRLVRRYVDTEAQRLRRRRERTASAPAS</sequence>
<dbReference type="AlphaFoldDB" id="A0A1V2I164"/>
<reference evidence="2" key="1">
    <citation type="submission" date="2016-10" db="EMBL/GenBank/DDBJ databases">
        <title>Frankia sp. NRRL B-16386 Genome sequencing.</title>
        <authorList>
            <person name="Ghodhbane-Gtari F."/>
            <person name="Swanson E."/>
            <person name="Gueddou A."/>
            <person name="Hezbri K."/>
            <person name="Ktari K."/>
            <person name="Nouioui I."/>
            <person name="Morris K."/>
            <person name="Simpson S."/>
            <person name="Abebe-Akele F."/>
            <person name="Thomas K."/>
            <person name="Gtari M."/>
            <person name="Tisa L.S."/>
        </authorList>
    </citation>
    <scope>NUCLEOTIDE SEQUENCE [LARGE SCALE GENOMIC DNA]</scope>
    <source>
        <strain evidence="2">NRRL B-16386</strain>
    </source>
</reference>
<comment type="caution">
    <text evidence="1">The sequence shown here is derived from an EMBL/GenBank/DDBJ whole genome shotgun (WGS) entry which is preliminary data.</text>
</comment>
<protein>
    <submittedName>
        <fullName evidence="1">Uncharacterized protein</fullName>
    </submittedName>
</protein>
<dbReference type="STRING" id="1834516.BL253_37165"/>
<dbReference type="Proteomes" id="UP000188929">
    <property type="component" value="Unassembled WGS sequence"/>
</dbReference>
<evidence type="ECO:0000313" key="2">
    <source>
        <dbReference type="Proteomes" id="UP000188929"/>
    </source>
</evidence>
<dbReference type="EMBL" id="MOMC01000129">
    <property type="protein sequence ID" value="ONH21965.1"/>
    <property type="molecule type" value="Genomic_DNA"/>
</dbReference>
<gene>
    <name evidence="1" type="ORF">BL253_37165</name>
</gene>
<keyword evidence="2" id="KW-1185">Reference proteome</keyword>